<accession>A0ACD1ABL9</accession>
<reference evidence="1" key="1">
    <citation type="submission" date="2019-08" db="EMBL/GenBank/DDBJ databases">
        <title>Genome sequence of Clostridiales bacterium MT110.</title>
        <authorList>
            <person name="Cao J."/>
        </authorList>
    </citation>
    <scope>NUCLEOTIDE SEQUENCE</scope>
    <source>
        <strain evidence="1">MT110</strain>
    </source>
</reference>
<proteinExistence type="predicted"/>
<dbReference type="EMBL" id="CP042469">
    <property type="protein sequence ID" value="QOX63842.1"/>
    <property type="molecule type" value="Genomic_DNA"/>
</dbReference>
<gene>
    <name evidence="1" type="ORF">FRZ06_11100</name>
</gene>
<evidence type="ECO:0000313" key="2">
    <source>
        <dbReference type="Proteomes" id="UP000594014"/>
    </source>
</evidence>
<keyword evidence="2" id="KW-1185">Reference proteome</keyword>
<dbReference type="Proteomes" id="UP000594014">
    <property type="component" value="Chromosome"/>
</dbReference>
<protein>
    <submittedName>
        <fullName evidence="1">DMT family transporter</fullName>
    </submittedName>
</protein>
<organism evidence="1 2">
    <name type="scientific">Anoxybacterium hadale</name>
    <dbReference type="NCBI Taxonomy" id="3408580"/>
    <lineage>
        <taxon>Bacteria</taxon>
        <taxon>Bacillati</taxon>
        <taxon>Bacillota</taxon>
        <taxon>Clostridia</taxon>
        <taxon>Peptostreptococcales</taxon>
        <taxon>Anaerovoracaceae</taxon>
        <taxon>Anoxybacterium</taxon>
    </lineage>
</organism>
<sequence length="301" mass="33706">MKQRKTMYLLMTLLMFAWGLEYIFAKQALDVMESLTLVFFKYSIGFVVVLLIKLKMEGRKLFQKKDIPLFLLCAIFGEVGYFYLEYTAMDFLPVSLITIVLAFVPALSILIERVIYKRKPTKKMNLGILFCIAGIILVIGVDYRILLQGRIVGYLLAFGAVLSWNLYNFLTASLHERYGSVTLTLNQLICTILLVWPFALTHLPDPGTVSMEVVGGILYLGTLSTGIGFIIQVRSLLILGPTVTAIFSNFLPVTTTLFGWLILKETISPVQTLGGAIVIAAGYIVIKEKGRAEEFTDDRES</sequence>
<evidence type="ECO:0000313" key="1">
    <source>
        <dbReference type="EMBL" id="QOX63842.1"/>
    </source>
</evidence>
<name>A0ACD1ABL9_9FIRM</name>